<evidence type="ECO:0000313" key="3">
    <source>
        <dbReference type="Proteomes" id="UP001054857"/>
    </source>
</evidence>
<feature type="region of interest" description="Disordered" evidence="1">
    <location>
        <begin position="1"/>
        <end position="38"/>
    </location>
</feature>
<feature type="compositionally biased region" description="Low complexity" evidence="1">
    <location>
        <begin position="93"/>
        <end position="120"/>
    </location>
</feature>
<feature type="region of interest" description="Disordered" evidence="1">
    <location>
        <begin position="225"/>
        <end position="403"/>
    </location>
</feature>
<organism evidence="2 3">
    <name type="scientific">Astrephomene gubernaculifera</name>
    <dbReference type="NCBI Taxonomy" id="47775"/>
    <lineage>
        <taxon>Eukaryota</taxon>
        <taxon>Viridiplantae</taxon>
        <taxon>Chlorophyta</taxon>
        <taxon>core chlorophytes</taxon>
        <taxon>Chlorophyceae</taxon>
        <taxon>CS clade</taxon>
        <taxon>Chlamydomonadales</taxon>
        <taxon>Astrephomenaceae</taxon>
        <taxon>Astrephomene</taxon>
    </lineage>
</organism>
<dbReference type="EMBL" id="BMAR01000028">
    <property type="protein sequence ID" value="GFR49205.1"/>
    <property type="molecule type" value="Genomic_DNA"/>
</dbReference>
<evidence type="ECO:0000313" key="2">
    <source>
        <dbReference type="EMBL" id="GFR49205.1"/>
    </source>
</evidence>
<dbReference type="Gene3D" id="2.30.130.40">
    <property type="entry name" value="LON domain-like"/>
    <property type="match status" value="1"/>
</dbReference>
<feature type="compositionally biased region" description="Low complexity" evidence="1">
    <location>
        <begin position="372"/>
        <end position="393"/>
    </location>
</feature>
<keyword evidence="3" id="KW-1185">Reference proteome</keyword>
<feature type="region of interest" description="Disordered" evidence="1">
    <location>
        <begin position="73"/>
        <end position="130"/>
    </location>
</feature>
<gene>
    <name evidence="2" type="ORF">Agub_g11119</name>
</gene>
<dbReference type="AlphaFoldDB" id="A0AAD3HQS7"/>
<dbReference type="InterPro" id="IPR046336">
    <property type="entry name" value="Lon_prtase_N_sf"/>
</dbReference>
<sequence length="446" mass="45505">MEQCGHQTSARSGTGVDARPSDPAPSDGDGDGHDDHYALMNMGHRLHISATGTAGGSGLADNGAAALGMLGNGSGSAAAATATASDSHRPHQHSSAPQPQQAQPQPRHQPHQQPQSGGSSVNVSAGRRGSGSPALLAEGGCYTLPLLALEGVVLLPGCRVPLLLHAPSDLLKLQRVLRAGQQQQQAGPEGSPAARLLAVTHIHSQTRATCLVACSAEVCTVVGHRPQQQHPQQHPQHPQQQQPQQGQQPWRRQAQESQPQQQQQPQHHPQQLLQPAAQPPGGRATEAMRGGAPVQRADTARGLQQLQQGQEQGQGQIGWLHPTRVEAGVDPQLPGDYTGSTVRHSTAGNPGNPGGHASGEGEEQSGNGGSGSPASSTAVAAPAAPAAGLSPGDGSAGEGGGEGEGGEVAFAAGVVAVVVLGVQRLLLDPASLGDSFRVRCRVMEEG</sequence>
<feature type="non-terminal residue" evidence="2">
    <location>
        <position position="1"/>
    </location>
</feature>
<reference evidence="2 3" key="1">
    <citation type="journal article" date="2021" name="Sci. Rep.">
        <title>Genome sequencing of the multicellular alga Astrephomene provides insights into convergent evolution of germ-soma differentiation.</title>
        <authorList>
            <person name="Yamashita S."/>
            <person name="Yamamoto K."/>
            <person name="Matsuzaki R."/>
            <person name="Suzuki S."/>
            <person name="Yamaguchi H."/>
            <person name="Hirooka S."/>
            <person name="Minakuchi Y."/>
            <person name="Miyagishima S."/>
            <person name="Kawachi M."/>
            <person name="Toyoda A."/>
            <person name="Nozaki H."/>
        </authorList>
    </citation>
    <scope>NUCLEOTIDE SEQUENCE [LARGE SCALE GENOMIC DNA]</scope>
    <source>
        <strain evidence="2 3">NIES-4017</strain>
    </source>
</reference>
<feature type="compositionally biased region" description="Low complexity" evidence="1">
    <location>
        <begin position="258"/>
        <end position="280"/>
    </location>
</feature>
<proteinExistence type="predicted"/>
<dbReference type="Proteomes" id="UP001054857">
    <property type="component" value="Unassembled WGS sequence"/>
</dbReference>
<feature type="compositionally biased region" description="Low complexity" evidence="1">
    <location>
        <begin position="302"/>
        <end position="314"/>
    </location>
</feature>
<feature type="compositionally biased region" description="Polar residues" evidence="1">
    <location>
        <begin position="338"/>
        <end position="349"/>
    </location>
</feature>
<feature type="compositionally biased region" description="Polar residues" evidence="1">
    <location>
        <begin position="1"/>
        <end position="12"/>
    </location>
</feature>
<comment type="caution">
    <text evidence="2">The sequence shown here is derived from an EMBL/GenBank/DDBJ whole genome shotgun (WGS) entry which is preliminary data.</text>
</comment>
<accession>A0AAD3HQS7</accession>
<protein>
    <submittedName>
        <fullName evidence="2">Uncharacterized protein</fullName>
    </submittedName>
</protein>
<feature type="compositionally biased region" description="Gly residues" evidence="1">
    <location>
        <begin position="394"/>
        <end position="403"/>
    </location>
</feature>
<feature type="compositionally biased region" description="Low complexity" evidence="1">
    <location>
        <begin position="73"/>
        <end position="85"/>
    </location>
</feature>
<evidence type="ECO:0000256" key="1">
    <source>
        <dbReference type="SAM" id="MobiDB-lite"/>
    </source>
</evidence>
<name>A0AAD3HQS7_9CHLO</name>
<feature type="compositionally biased region" description="Low complexity" evidence="1">
    <location>
        <begin position="226"/>
        <end position="249"/>
    </location>
</feature>